<reference evidence="3 4" key="1">
    <citation type="journal article" date="2020" name="Genome Biol. Evol.">
        <title>A new high-quality draft genome assembly of the Chinese cordyceps Ophiocordyceps sinensis.</title>
        <authorList>
            <person name="Shu R."/>
            <person name="Zhang J."/>
            <person name="Meng Q."/>
            <person name="Zhang H."/>
            <person name="Zhou G."/>
            <person name="Li M."/>
            <person name="Wu P."/>
            <person name="Zhao Y."/>
            <person name="Chen C."/>
            <person name="Qin Q."/>
        </authorList>
    </citation>
    <scope>NUCLEOTIDE SEQUENCE [LARGE SCALE GENOMIC DNA]</scope>
    <source>
        <strain evidence="3 4">IOZ07</strain>
    </source>
</reference>
<evidence type="ECO:0000313" key="4">
    <source>
        <dbReference type="Proteomes" id="UP000557566"/>
    </source>
</evidence>
<dbReference type="PANTHER" id="PTHR34815:SF4">
    <property type="entry name" value="N-ACETYLTRANSFERASE DOMAIN-CONTAINING PROTEIN"/>
    <property type="match status" value="1"/>
</dbReference>
<dbReference type="EMBL" id="JAAVMX010000001">
    <property type="protein sequence ID" value="KAF4513186.1"/>
    <property type="molecule type" value="Genomic_DNA"/>
</dbReference>
<dbReference type="SUPFAM" id="SSF55729">
    <property type="entry name" value="Acyl-CoA N-acyltransferases (Nat)"/>
    <property type="match status" value="1"/>
</dbReference>
<dbReference type="Pfam" id="PF22998">
    <property type="entry name" value="GNAT_LYC1-like"/>
    <property type="match status" value="1"/>
</dbReference>
<evidence type="ECO:0000313" key="3">
    <source>
        <dbReference type="EMBL" id="KAF4513186.1"/>
    </source>
</evidence>
<feature type="region of interest" description="Disordered" evidence="1">
    <location>
        <begin position="1"/>
        <end position="22"/>
    </location>
</feature>
<keyword evidence="4" id="KW-1185">Reference proteome</keyword>
<name>A0A8H4VA13_9HYPO</name>
<evidence type="ECO:0000259" key="2">
    <source>
        <dbReference type="Pfam" id="PF22998"/>
    </source>
</evidence>
<comment type="caution">
    <text evidence="3">The sequence shown here is derived from an EMBL/GenBank/DDBJ whole genome shotgun (WGS) entry which is preliminary data.</text>
</comment>
<organism evidence="3 4">
    <name type="scientific">Ophiocordyceps sinensis</name>
    <dbReference type="NCBI Taxonomy" id="72228"/>
    <lineage>
        <taxon>Eukaryota</taxon>
        <taxon>Fungi</taxon>
        <taxon>Dikarya</taxon>
        <taxon>Ascomycota</taxon>
        <taxon>Pezizomycotina</taxon>
        <taxon>Sordariomycetes</taxon>
        <taxon>Hypocreomycetidae</taxon>
        <taxon>Hypocreales</taxon>
        <taxon>Ophiocordycipitaceae</taxon>
        <taxon>Ophiocordyceps</taxon>
    </lineage>
</organism>
<feature type="domain" description="LYC1 C-terminal" evidence="2">
    <location>
        <begin position="169"/>
        <end position="382"/>
    </location>
</feature>
<accession>A0A8H4VA13</accession>
<dbReference type="InterPro" id="IPR016181">
    <property type="entry name" value="Acyl_CoA_acyltransferase"/>
</dbReference>
<dbReference type="InterPro" id="IPR053013">
    <property type="entry name" value="LAT"/>
</dbReference>
<dbReference type="Gene3D" id="3.40.630.30">
    <property type="match status" value="1"/>
</dbReference>
<evidence type="ECO:0000256" key="1">
    <source>
        <dbReference type="SAM" id="MobiDB-lite"/>
    </source>
</evidence>
<dbReference type="InterPro" id="IPR055100">
    <property type="entry name" value="GNAT_LYC1-like"/>
</dbReference>
<dbReference type="OrthoDB" id="2020070at2759"/>
<proteinExistence type="predicted"/>
<gene>
    <name evidence="3" type="ORF">G6O67_000489</name>
</gene>
<dbReference type="AlphaFoldDB" id="A0A8H4VA13"/>
<sequence length="382" mass="41976">MPSLPPASSPNLGLAQPSAAEQVSTWTQTRPWWGASYTAEAYVARERMLLGAPLARDGGMTQWILTDVGGAAHRRPVLASCETLRKRALVRDGADGVVRDVWAHGVASVFTYPEFRRRGYARRMLALLAERLAAQEAVAPGDAAFSVLFSDIGSEFYARLGWLPYQSTHLSLPVGPASPSPSPPASTPILDAALAALAEADERILRGQISRPPSDPAKTRVAVLPDLDTLRWHFAREAFMSSHLFDASPTVHGAIYTPPGAPDSRVWGLWMRNQSGGKDHVEKNTLDFLRFVVEDDAMADEELSKAIRAIVGHARHEARKWLCTSMILWNPHERVKRLVDAMADLEARFVVRDNDSIASLLWLGPNAAAGVDWVANEKFEWC</sequence>
<dbReference type="PANTHER" id="PTHR34815">
    <property type="entry name" value="LYSINE ACETYLTRANSFERASE"/>
    <property type="match status" value="1"/>
</dbReference>
<dbReference type="Proteomes" id="UP000557566">
    <property type="component" value="Unassembled WGS sequence"/>
</dbReference>
<protein>
    <recommendedName>
        <fullName evidence="2">LYC1 C-terminal domain-containing protein</fullName>
    </recommendedName>
</protein>